<sequence>MNTFITMTKDTESAYRAKRFLMKRGIPCEIHKRRDGRYLLFTDISYRYAIRNVRRQMSA</sequence>
<gene>
    <name evidence="1" type="ORF">AN477_01870</name>
</gene>
<proteinExistence type="predicted"/>
<dbReference type="STRING" id="471514.AN477_01870"/>
<name>A0A0P9CS78_9BACL</name>
<dbReference type="EMBL" id="LJCO01000008">
    <property type="protein sequence ID" value="KPV45678.1"/>
    <property type="molecule type" value="Genomic_DNA"/>
</dbReference>
<evidence type="ECO:0008006" key="3">
    <source>
        <dbReference type="Google" id="ProtNLM"/>
    </source>
</evidence>
<dbReference type="AlphaFoldDB" id="A0A0P9CS78"/>
<dbReference type="PATRIC" id="fig|471514.4.peg.382"/>
<comment type="caution">
    <text evidence="1">The sequence shown here is derived from an EMBL/GenBank/DDBJ whole genome shotgun (WGS) entry which is preliminary data.</text>
</comment>
<evidence type="ECO:0000313" key="2">
    <source>
        <dbReference type="Proteomes" id="UP000050482"/>
    </source>
</evidence>
<dbReference type="RefSeq" id="WP_054967472.1">
    <property type="nucleotide sequence ID" value="NZ_LJCO01000008.1"/>
</dbReference>
<protein>
    <recommendedName>
        <fullName evidence="3">DUF5659 domain-containing protein</fullName>
    </recommendedName>
</protein>
<organism evidence="1 2">
    <name type="scientific">Alicyclobacillus ferrooxydans</name>
    <dbReference type="NCBI Taxonomy" id="471514"/>
    <lineage>
        <taxon>Bacteria</taxon>
        <taxon>Bacillati</taxon>
        <taxon>Bacillota</taxon>
        <taxon>Bacilli</taxon>
        <taxon>Bacillales</taxon>
        <taxon>Alicyclobacillaceae</taxon>
        <taxon>Alicyclobacillus</taxon>
    </lineage>
</organism>
<keyword evidence="2" id="KW-1185">Reference proteome</keyword>
<evidence type="ECO:0000313" key="1">
    <source>
        <dbReference type="EMBL" id="KPV45678.1"/>
    </source>
</evidence>
<accession>A0A0P9CS78</accession>
<dbReference type="Proteomes" id="UP000050482">
    <property type="component" value="Unassembled WGS sequence"/>
</dbReference>
<reference evidence="1 2" key="1">
    <citation type="submission" date="2015-09" db="EMBL/GenBank/DDBJ databases">
        <title>Draft genome sequence of Alicyclobacillus ferrooxydans DSM 22381.</title>
        <authorList>
            <person name="Hemp J."/>
        </authorList>
    </citation>
    <scope>NUCLEOTIDE SEQUENCE [LARGE SCALE GENOMIC DNA]</scope>
    <source>
        <strain evidence="1 2">TC-34</strain>
    </source>
</reference>